<dbReference type="Pfam" id="PF00069">
    <property type="entry name" value="Pkinase"/>
    <property type="match status" value="2"/>
</dbReference>
<evidence type="ECO:0000259" key="8">
    <source>
        <dbReference type="PROSITE" id="PS50011"/>
    </source>
</evidence>
<feature type="region of interest" description="Disordered" evidence="7">
    <location>
        <begin position="399"/>
        <end position="519"/>
    </location>
</feature>
<feature type="compositionally biased region" description="Gly residues" evidence="7">
    <location>
        <begin position="9"/>
        <end position="22"/>
    </location>
</feature>
<feature type="domain" description="Protein kinase" evidence="8">
    <location>
        <begin position="354"/>
        <end position="852"/>
    </location>
</feature>
<dbReference type="PROSITE" id="PS00107">
    <property type="entry name" value="PROTEIN_KINASE_ATP"/>
    <property type="match status" value="1"/>
</dbReference>
<feature type="compositionally biased region" description="Polar residues" evidence="7">
    <location>
        <begin position="1085"/>
        <end position="1101"/>
    </location>
</feature>
<feature type="compositionally biased region" description="Low complexity" evidence="7">
    <location>
        <begin position="477"/>
        <end position="490"/>
    </location>
</feature>
<dbReference type="Proteomes" id="UP000246740">
    <property type="component" value="Unassembled WGS sequence"/>
</dbReference>
<feature type="compositionally biased region" description="Polar residues" evidence="7">
    <location>
        <begin position="1606"/>
        <end position="1621"/>
    </location>
</feature>
<dbReference type="GO" id="GO:0004674">
    <property type="term" value="F:protein serine/threonine kinase activity"/>
    <property type="evidence" value="ECO:0007669"/>
    <property type="project" value="UniProtKB-KW"/>
</dbReference>
<keyword evidence="1" id="KW-0723">Serine/threonine-protein kinase</keyword>
<dbReference type="PANTHER" id="PTHR43895:SF152">
    <property type="entry name" value="SERINE_THREONINE-PROTEIN KINASE TOS3"/>
    <property type="match status" value="1"/>
</dbReference>
<feature type="region of interest" description="Disordered" evidence="7">
    <location>
        <begin position="185"/>
        <end position="223"/>
    </location>
</feature>
<evidence type="ECO:0000313" key="9">
    <source>
        <dbReference type="EMBL" id="PWZ01902.1"/>
    </source>
</evidence>
<name>A0A317XV10_9BASI</name>
<keyword evidence="4 9" id="KW-0418">Kinase</keyword>
<evidence type="ECO:0000256" key="3">
    <source>
        <dbReference type="ARBA" id="ARBA00022741"/>
    </source>
</evidence>
<dbReference type="GO" id="GO:0007165">
    <property type="term" value="P:signal transduction"/>
    <property type="evidence" value="ECO:0007669"/>
    <property type="project" value="TreeGrafter"/>
</dbReference>
<dbReference type="PROSITE" id="PS50011">
    <property type="entry name" value="PROTEIN_KINASE_DOM"/>
    <property type="match status" value="1"/>
</dbReference>
<feature type="compositionally biased region" description="Low complexity" evidence="7">
    <location>
        <begin position="1267"/>
        <end position="1285"/>
    </location>
</feature>
<feature type="compositionally biased region" description="Low complexity" evidence="7">
    <location>
        <begin position="187"/>
        <end position="213"/>
    </location>
</feature>
<dbReference type="GO" id="GO:0005524">
    <property type="term" value="F:ATP binding"/>
    <property type="evidence" value="ECO:0007669"/>
    <property type="project" value="UniProtKB-UniRule"/>
</dbReference>
<dbReference type="PANTHER" id="PTHR43895">
    <property type="entry name" value="CALCIUM/CALMODULIN-DEPENDENT PROTEIN KINASE KINASE-RELATED"/>
    <property type="match status" value="1"/>
</dbReference>
<evidence type="ECO:0000313" key="10">
    <source>
        <dbReference type="Proteomes" id="UP000246740"/>
    </source>
</evidence>
<evidence type="ECO:0000256" key="7">
    <source>
        <dbReference type="SAM" id="MobiDB-lite"/>
    </source>
</evidence>
<feature type="binding site" evidence="6">
    <location>
        <position position="383"/>
    </location>
    <ligand>
        <name>ATP</name>
        <dbReference type="ChEBI" id="CHEBI:30616"/>
    </ligand>
</feature>
<dbReference type="SMART" id="SM00220">
    <property type="entry name" value="S_TKc"/>
    <property type="match status" value="1"/>
</dbReference>
<organism evidence="9 10">
    <name type="scientific">Testicularia cyperi</name>
    <dbReference type="NCBI Taxonomy" id="1882483"/>
    <lineage>
        <taxon>Eukaryota</taxon>
        <taxon>Fungi</taxon>
        <taxon>Dikarya</taxon>
        <taxon>Basidiomycota</taxon>
        <taxon>Ustilaginomycotina</taxon>
        <taxon>Ustilaginomycetes</taxon>
        <taxon>Ustilaginales</taxon>
        <taxon>Anthracoideaceae</taxon>
        <taxon>Testicularia</taxon>
    </lineage>
</organism>
<reference evidence="9 10" key="1">
    <citation type="journal article" date="2018" name="Mol. Biol. Evol.">
        <title>Broad Genomic Sampling Reveals a Smut Pathogenic Ancestry of the Fungal Clade Ustilaginomycotina.</title>
        <authorList>
            <person name="Kijpornyongpan T."/>
            <person name="Mondo S.J."/>
            <person name="Barry K."/>
            <person name="Sandor L."/>
            <person name="Lee J."/>
            <person name="Lipzen A."/>
            <person name="Pangilinan J."/>
            <person name="LaButti K."/>
            <person name="Hainaut M."/>
            <person name="Henrissat B."/>
            <person name="Grigoriev I.V."/>
            <person name="Spatafora J.W."/>
            <person name="Aime M.C."/>
        </authorList>
    </citation>
    <scope>NUCLEOTIDE SEQUENCE [LARGE SCALE GENOMIC DNA]</scope>
    <source>
        <strain evidence="9 10">MCA 3645</strain>
    </source>
</reference>
<feature type="compositionally biased region" description="Basic and acidic residues" evidence="7">
    <location>
        <begin position="506"/>
        <end position="519"/>
    </location>
</feature>
<feature type="region of interest" description="Disordered" evidence="7">
    <location>
        <begin position="789"/>
        <end position="812"/>
    </location>
</feature>
<keyword evidence="10" id="KW-1185">Reference proteome</keyword>
<keyword evidence="2" id="KW-0808">Transferase</keyword>
<evidence type="ECO:0000256" key="6">
    <source>
        <dbReference type="PROSITE-ProRule" id="PRU10141"/>
    </source>
</evidence>
<feature type="compositionally biased region" description="Low complexity" evidence="7">
    <location>
        <begin position="1545"/>
        <end position="1557"/>
    </location>
</feature>
<feature type="compositionally biased region" description="Low complexity" evidence="7">
    <location>
        <begin position="141"/>
        <end position="173"/>
    </location>
</feature>
<dbReference type="SUPFAM" id="SSF56112">
    <property type="entry name" value="Protein kinase-like (PK-like)"/>
    <property type="match status" value="1"/>
</dbReference>
<dbReference type="OrthoDB" id="68483at2759"/>
<evidence type="ECO:0000256" key="2">
    <source>
        <dbReference type="ARBA" id="ARBA00022679"/>
    </source>
</evidence>
<feature type="compositionally biased region" description="Polar residues" evidence="7">
    <location>
        <begin position="446"/>
        <end position="456"/>
    </location>
</feature>
<feature type="region of interest" description="Disordered" evidence="7">
    <location>
        <begin position="1"/>
        <end position="173"/>
    </location>
</feature>
<feature type="compositionally biased region" description="Low complexity" evidence="7">
    <location>
        <begin position="1678"/>
        <end position="1689"/>
    </location>
</feature>
<dbReference type="Gene3D" id="3.30.200.20">
    <property type="entry name" value="Phosphorylase Kinase, domain 1"/>
    <property type="match status" value="2"/>
</dbReference>
<feature type="region of interest" description="Disordered" evidence="7">
    <location>
        <begin position="278"/>
        <end position="346"/>
    </location>
</feature>
<keyword evidence="5 6" id="KW-0067">ATP-binding</keyword>
<feature type="compositionally biased region" description="Polar residues" evidence="7">
    <location>
        <begin position="1565"/>
        <end position="1575"/>
    </location>
</feature>
<feature type="compositionally biased region" description="Gly residues" evidence="7">
    <location>
        <begin position="1192"/>
        <end position="1203"/>
    </location>
</feature>
<gene>
    <name evidence="9" type="ORF">BCV70DRAFT_198182</name>
</gene>
<feature type="region of interest" description="Disordered" evidence="7">
    <location>
        <begin position="1531"/>
        <end position="1695"/>
    </location>
</feature>
<dbReference type="CDD" id="cd14008">
    <property type="entry name" value="STKc_LKB1_CaMKK"/>
    <property type="match status" value="1"/>
</dbReference>
<feature type="compositionally biased region" description="Low complexity" evidence="7">
    <location>
        <begin position="1148"/>
        <end position="1167"/>
    </location>
</feature>
<dbReference type="InParanoid" id="A0A317XV10"/>
<sequence length="1695" mass="178752">MSSNSADTGVGGGVRTGVGAGAGADSHLLPPPPPLHDQHSSHHNSHLYSSPSMPVDTSKLTEPDWVKSVTELAAPSSSSPSPSLSLSNPATAAERQSSSSSSSSSPPPVTVAVTPLGDVEVPTPTLASSLAPISVTGPGLAPATSTSPATTAATTPRIPPATLSSSISPSDSASPAFLKVESIAARSASSHDGSNAASASASPSAVSGSSTPARSGGLPLNELQRYHKIQQQLLSQHIHQQLQGPVSSVAAAPAMVSSAAAPTAASASASATLARPSSSFAASSHQRQSIRASPPSMSNQPSASHSAFTSPPDSGRSSPDHSGSARSGSRPQVLETHKLDIQTHTSGRRMVNQYLIESELGRGVHGKVRLARDLETGERVAVKIVEREARKRLGAGLGLLGRSNQQRESKSRSRFASKQSADVHDTATFSQPPTSHGHDRDDPSEATVTEDGNGTETAKAAMPVSHPSTHFAPLPAVPRSPSSSTTSAAAGRYGRWGEAGPSRPTYADKEAERQREKEKEKARKALLWTTDQKVRREIAIMKKCCHANVVSLKEVIDDPQSKKIFMVLEYMEGGEIVWKDEQGRPTLTVDEARSVVRDIVCGLEYLHYQGIIHRDIKPANLLWDKDRRVKISDFGVSHFSYAMMVANDQSAADNPETSNSSLADDRELAKTAGSPAFFAPELCMSTDAASSSSSGSIHRLAMTSAASEHERVSAPTTPSPLSNKKHKVTKAIDIWALGVTLYCLLFGNTPFTAESEYALFAVIPSTDYNIPTFMGSDMVRVGPRKPRWRSQCQWTDEEADAQPQDPSELSPDIPVEQLSEDARQLRDLLDRLLEKDPTKRITLEDVKKHPWVTRGLQDAPAWLSETDPHQHPFVEISHADVEDALTGFSKLKQRVKRWQAKLLESFGGGRHRSRSINTNPGSSAASSIIADHKSNSGGSSPMHSRAGHHYDDSAPSTPADTVSGSAMSSAARTPRTPLRAPSFFTRQKSASSVGRKEGGGSAFRALSGREDADSVKSQSQSPRLGILDFSSIHSRSRPPSPPAADESGKQPQQHHHQHRSNQHTSPLVPSLPSPAIDLGLMHPPSTATQRRPSIRSNSSDTGLRPPVGPGPAIPERRSSDTHMQAQAQRQVSAQGPSPTRSTAEESLRALNRAARASGAGSSAVAAPHAPPAPREAAVSPQMSTHTHASSGDGRGSLDGGAGGSSVRRSMDSVGRSSMASISQASRVSGRHRLGDFLRGTWLINGDNRHRSLSRPSTRGSREATVPGALSGASAYSHSSHQSHGSGNRDATGDQPLGLSIDTEGAIRQVGARPDAGTPTSAPLLTGSGSGGGGRRGMGEDGPRMSADLLADPLDGPSRISFAAASQPSSPPGPQTFAFDSLGRRQHTIVPSHSVNLEHDDVDLDLDLSDDDLDDDAPPASGAMLVNSGQGWMMRQDDPYLPEAYGRKNSDASSNDILTPSVEGGYNVYKPPYRHILPRPTGDHFVDGDVADVHETMSASFVAGAGGETTFAMEASLSGQAEALRRAELTELQTLNEGDQDTRTDSSSGPSSAVVSRSPSHKVHSNESSSTTSNFGPGNHAPESKTGVIYQPPQASDAHADQDGRSGIQSRPTTSEDPQSAQFDDADEETTTKTAQSNPAHPTHIDAHANFDDEDSDENCISFQARRKKSSRMLPVTKSASASAAAAASAPPAPQS</sequence>
<proteinExistence type="predicted"/>
<feature type="compositionally biased region" description="Polar residues" evidence="7">
    <location>
        <begin position="1214"/>
        <end position="1226"/>
    </location>
</feature>
<feature type="compositionally biased region" description="Polar residues" evidence="7">
    <location>
        <begin position="915"/>
        <end position="926"/>
    </location>
</feature>
<evidence type="ECO:0000256" key="4">
    <source>
        <dbReference type="ARBA" id="ARBA00022777"/>
    </source>
</evidence>
<feature type="region of interest" description="Disordered" evidence="7">
    <location>
        <begin position="908"/>
        <end position="1227"/>
    </location>
</feature>
<dbReference type="InterPro" id="IPR000719">
    <property type="entry name" value="Prot_kinase_dom"/>
</dbReference>
<dbReference type="Gene3D" id="1.10.510.10">
    <property type="entry name" value="Transferase(Phosphotransferase) domain 1"/>
    <property type="match status" value="1"/>
</dbReference>
<evidence type="ECO:0000256" key="5">
    <source>
        <dbReference type="ARBA" id="ARBA00022840"/>
    </source>
</evidence>
<dbReference type="STRING" id="1882483.A0A317XV10"/>
<protein>
    <submittedName>
        <fullName evidence="9">Kinase-like protein</fullName>
    </submittedName>
</protein>
<dbReference type="InterPro" id="IPR011009">
    <property type="entry name" value="Kinase-like_dom_sf"/>
</dbReference>
<feature type="compositionally biased region" description="Basic residues" evidence="7">
    <location>
        <begin position="1052"/>
        <end position="1061"/>
    </location>
</feature>
<evidence type="ECO:0000256" key="1">
    <source>
        <dbReference type="ARBA" id="ARBA00022527"/>
    </source>
</evidence>
<dbReference type="InterPro" id="IPR017441">
    <property type="entry name" value="Protein_kinase_ATP_BS"/>
</dbReference>
<feature type="region of interest" description="Disordered" evidence="7">
    <location>
        <begin position="1246"/>
        <end position="1298"/>
    </location>
</feature>
<dbReference type="EMBL" id="KZ819189">
    <property type="protein sequence ID" value="PWZ01902.1"/>
    <property type="molecule type" value="Genomic_DNA"/>
</dbReference>
<keyword evidence="3 6" id="KW-0547">Nucleotide-binding</keyword>
<feature type="compositionally biased region" description="Polar residues" evidence="7">
    <location>
        <begin position="954"/>
        <end position="971"/>
    </location>
</feature>
<feature type="compositionally biased region" description="Polar residues" evidence="7">
    <location>
        <begin position="1121"/>
        <end position="1141"/>
    </location>
</feature>
<accession>A0A317XV10</accession>
<feature type="region of interest" description="Disordered" evidence="7">
    <location>
        <begin position="1310"/>
        <end position="1378"/>
    </location>
</feature>
<feature type="compositionally biased region" description="Polar residues" evidence="7">
    <location>
        <begin position="280"/>
        <end position="330"/>
    </location>
</feature>
<feature type="compositionally biased region" description="Low complexity" evidence="7">
    <location>
        <begin position="72"/>
        <end position="104"/>
    </location>
</feature>